<feature type="chain" id="PRO_5036225118" description="Blue (type 1) copper domain-containing protein" evidence="1">
    <location>
        <begin position="22"/>
        <end position="179"/>
    </location>
</feature>
<gene>
    <name evidence="2" type="ORF">GPM918_LOCUS16876</name>
    <name evidence="3" type="ORF">OVA965_LOCUS38159</name>
    <name evidence="4" type="ORF">SRO942_LOCUS16878</name>
    <name evidence="5" type="ORF">TMI583_LOCUS39320</name>
</gene>
<proteinExistence type="predicted"/>
<dbReference type="Proteomes" id="UP000677228">
    <property type="component" value="Unassembled WGS sequence"/>
</dbReference>
<feature type="signal peptide" evidence="1">
    <location>
        <begin position="1"/>
        <end position="21"/>
    </location>
</feature>
<evidence type="ECO:0000313" key="4">
    <source>
        <dbReference type="EMBL" id="CAF3831071.1"/>
    </source>
</evidence>
<accession>A0A814LDY1</accession>
<evidence type="ECO:0000313" key="3">
    <source>
        <dbReference type="EMBL" id="CAF1529122.1"/>
    </source>
</evidence>
<dbReference type="Proteomes" id="UP000682733">
    <property type="component" value="Unassembled WGS sequence"/>
</dbReference>
<dbReference type="EMBL" id="CAJOBA010059441">
    <property type="protein sequence ID" value="CAF4315910.1"/>
    <property type="molecule type" value="Genomic_DNA"/>
</dbReference>
<evidence type="ECO:0000313" key="6">
    <source>
        <dbReference type="Proteomes" id="UP000663829"/>
    </source>
</evidence>
<sequence length="179" mass="18705">MVLAASIKILVLIVLLGPTIAGSNFTSLFPCTSESSYQMTPTTIAFRQGTFGYDPGCLMISTGTTVTFSGSFTTHPLEPNLRSGSGGDSPNPIIETTSGAIVSFTFTQVGFYPFHCGVHTDMNGVIWVTSSNTTLTAATSSSTGSSTLTNVTVPGLAPAFRQNGLMMMIVSVIPLLFSN</sequence>
<protein>
    <recommendedName>
        <fullName evidence="7">Blue (type 1) copper domain-containing protein</fullName>
    </recommendedName>
</protein>
<dbReference type="Gene3D" id="2.60.40.420">
    <property type="entry name" value="Cupredoxins - blue copper proteins"/>
    <property type="match status" value="1"/>
</dbReference>
<dbReference type="InterPro" id="IPR008972">
    <property type="entry name" value="Cupredoxin"/>
</dbReference>
<evidence type="ECO:0000313" key="2">
    <source>
        <dbReference type="EMBL" id="CAF1062976.1"/>
    </source>
</evidence>
<organism evidence="2 6">
    <name type="scientific">Didymodactylos carnosus</name>
    <dbReference type="NCBI Taxonomy" id="1234261"/>
    <lineage>
        <taxon>Eukaryota</taxon>
        <taxon>Metazoa</taxon>
        <taxon>Spiralia</taxon>
        <taxon>Gnathifera</taxon>
        <taxon>Rotifera</taxon>
        <taxon>Eurotatoria</taxon>
        <taxon>Bdelloidea</taxon>
        <taxon>Philodinida</taxon>
        <taxon>Philodinidae</taxon>
        <taxon>Didymodactylos</taxon>
    </lineage>
</organism>
<evidence type="ECO:0008006" key="7">
    <source>
        <dbReference type="Google" id="ProtNLM"/>
    </source>
</evidence>
<evidence type="ECO:0000256" key="1">
    <source>
        <dbReference type="SAM" id="SignalP"/>
    </source>
</evidence>
<dbReference type="AlphaFoldDB" id="A0A814LDY1"/>
<comment type="caution">
    <text evidence="2">The sequence shown here is derived from an EMBL/GenBank/DDBJ whole genome shotgun (WGS) entry which is preliminary data.</text>
</comment>
<keyword evidence="6" id="KW-1185">Reference proteome</keyword>
<evidence type="ECO:0000313" key="5">
    <source>
        <dbReference type="EMBL" id="CAF4315910.1"/>
    </source>
</evidence>
<dbReference type="Proteomes" id="UP000663829">
    <property type="component" value="Unassembled WGS sequence"/>
</dbReference>
<dbReference type="EMBL" id="CAJOBC010004515">
    <property type="protein sequence ID" value="CAF3831071.1"/>
    <property type="molecule type" value="Genomic_DNA"/>
</dbReference>
<dbReference type="Proteomes" id="UP000681722">
    <property type="component" value="Unassembled WGS sequence"/>
</dbReference>
<dbReference type="SUPFAM" id="SSF49503">
    <property type="entry name" value="Cupredoxins"/>
    <property type="match status" value="1"/>
</dbReference>
<dbReference type="EMBL" id="CAJNOK010037224">
    <property type="protein sequence ID" value="CAF1529122.1"/>
    <property type="molecule type" value="Genomic_DNA"/>
</dbReference>
<name>A0A814LDY1_9BILA</name>
<keyword evidence="1" id="KW-0732">Signal</keyword>
<dbReference type="EMBL" id="CAJNOQ010004514">
    <property type="protein sequence ID" value="CAF1062976.1"/>
    <property type="molecule type" value="Genomic_DNA"/>
</dbReference>
<reference evidence="2" key="1">
    <citation type="submission" date="2021-02" db="EMBL/GenBank/DDBJ databases">
        <authorList>
            <person name="Nowell W R."/>
        </authorList>
    </citation>
    <scope>NUCLEOTIDE SEQUENCE</scope>
</reference>